<dbReference type="EMBL" id="CP011117">
    <property type="protein sequence ID" value="AKA85276.1"/>
    <property type="molecule type" value="Genomic_DNA"/>
</dbReference>
<dbReference type="KEGG" id="pfb:VO64_4730"/>
<evidence type="ECO:0008006" key="3">
    <source>
        <dbReference type="Google" id="ProtNLM"/>
    </source>
</evidence>
<gene>
    <name evidence="1" type="ORF">VO64_4730</name>
</gene>
<dbReference type="Proteomes" id="UP000033099">
    <property type="component" value="Chromosome"/>
</dbReference>
<accession>A0AAU8TT30</accession>
<evidence type="ECO:0000313" key="2">
    <source>
        <dbReference type="Proteomes" id="UP000033099"/>
    </source>
</evidence>
<sequence>MPTNITFRTQLLGGVSEFCHGSQLPILNNALLLVELVVLLARYQEEGVALAPNIYITDDIDTVGAMLPDGERLRIGAADANEKGLKQALKKCAPLATGGWLIYIQDMGGVIEYGLFKGASNPISVPVDDILMEGQLDFSVVKAYQIANDCVEIRCNNGTHHYIFLNHRKEDSPPPLRYLDELIKAITSSSGENEREPTAGFLKRLLFEALRKSHGCIIAVTDVEVTPAFLSEDGVMLDEPIDFPELVRSFKNNEESSSRIDSKETLLNGMLNSDGIIVFNNSGQLLGYNCFVKTKQEDGVVGGARKRAFATIEKELGRGLSAVFMQSQDGWSDFKGVKL</sequence>
<protein>
    <recommendedName>
        <fullName evidence="3">DAC domain-containing protein</fullName>
    </recommendedName>
</protein>
<organism evidence="1 2">
    <name type="scientific">Pseudomonas synxantha</name>
    <dbReference type="NCBI Taxonomy" id="47883"/>
    <lineage>
        <taxon>Bacteria</taxon>
        <taxon>Pseudomonadati</taxon>
        <taxon>Pseudomonadota</taxon>
        <taxon>Gammaproteobacteria</taxon>
        <taxon>Pseudomonadales</taxon>
        <taxon>Pseudomonadaceae</taxon>
        <taxon>Pseudomonas</taxon>
    </lineage>
</organism>
<reference evidence="1 2" key="1">
    <citation type="journal article" date="2015" name="Genome Announc.">
        <title>Complete Genome Sequence of Biocontrol Strain Pseudomonas fluorescens LBUM223.</title>
        <authorList>
            <person name="Roquigny R."/>
            <person name="Arseneault T."/>
            <person name="Gadkar V.J."/>
            <person name="Novinscak A."/>
            <person name="Joly D.L."/>
            <person name="Filion M."/>
        </authorList>
    </citation>
    <scope>NUCLEOTIDE SEQUENCE [LARGE SCALE GENOMIC DNA]</scope>
    <source>
        <strain evidence="1 2">LBUM223</strain>
    </source>
</reference>
<dbReference type="AlphaFoldDB" id="A0AAU8TT30"/>
<dbReference type="RefSeq" id="WP_046071515.1">
    <property type="nucleotide sequence ID" value="NZ_CP011117.2"/>
</dbReference>
<evidence type="ECO:0000313" key="1">
    <source>
        <dbReference type="EMBL" id="AKA85276.1"/>
    </source>
</evidence>
<proteinExistence type="predicted"/>
<name>A0AAU8TT30_9PSED</name>